<organism evidence="1 2">
    <name type="scientific">Ruminiclostridium herbifermentans</name>
    <dbReference type="NCBI Taxonomy" id="2488810"/>
    <lineage>
        <taxon>Bacteria</taxon>
        <taxon>Bacillati</taxon>
        <taxon>Bacillota</taxon>
        <taxon>Clostridia</taxon>
        <taxon>Eubacteriales</taxon>
        <taxon>Oscillospiraceae</taxon>
        <taxon>Ruminiclostridium</taxon>
    </lineage>
</organism>
<dbReference type="Proteomes" id="UP000306409">
    <property type="component" value="Chromosome"/>
</dbReference>
<keyword evidence="2" id="KW-1185">Reference proteome</keyword>
<gene>
    <name evidence="1" type="ORF">EHE19_012935</name>
</gene>
<dbReference type="InterPro" id="IPR011749">
    <property type="entry name" value="CHP02243"/>
</dbReference>
<proteinExistence type="predicted"/>
<dbReference type="AlphaFoldDB" id="A0A4U7JDR0"/>
<name>A0A4U7JDR0_9FIRM</name>
<evidence type="ECO:0000313" key="1">
    <source>
        <dbReference type="EMBL" id="QNU65803.1"/>
    </source>
</evidence>
<protein>
    <submittedName>
        <fullName evidence="1">Putative baseplate assembly protein</fullName>
    </submittedName>
</protein>
<sequence>MKYILPKIDKRSQEDLADQLRSLILEYCAEFENINEIKSDKQVDALVHIFSNMMGHVIEALNQAPDKNFTTFLNLIGVSPIPPRVAKAPIIFNLKKDYNNEGFVPACTKISAQPDNQDEVIFETESDLTVIRPKLVKAASVEPIEDQWSNLDFLFAKEPTGKEATLFLGNTQMVHRLYIGDELLGLVGSTVTLEMDLTLPEAKKSSANKKSEGLLNSTNRDIKIQWYYLDEDGNSIILPHLTEQNVLIDGQSATSELKLSAENLFSFADLPEIKPKEISSYTKSGAYKSWKNRWIYAELKTLLTDENLMPTVKSIKIGRTITSDQLNPDLAIYNYYPLDLSKDFNPFGDKPAFNDTFYIASGEAFSKKDADITIAVDISNKSELTTEKIKLAIEYWNGRDWTQLGWIQRTAVVKEVEEKDTTTGKVKKRIEIENIESKLGGKIIEDTTKAFTNLDGGNIKFKCPNDLKSCIVNGQENYWIRFRIVEGNYGEDSSVKYDEEKVIIKDATYNPPLLKHLKIQYTYEPSEGKIPDMVIAENNFIMSDRTDECFKNEPFKIFTACEDTEPTFYLAFDEDISNLPISLFFPLTGNQIGEKPVVAWEYWNGRNWLTLSVNDAIRDFTRREIQQINMPSDVEKCAIFGAEHYWIRARLEEGGYKVYPKINAVYLNAVWAVNSNTLQGEILGSSNGEPSQTFEFSCTPVLSGQVVKVQETLGRDEWITWEEVQTFSVSRADSRHYMLDSESGLLTFGDGVNGMIPPAGKDNIRCDYKHGGGVLGNVGAGSITKLWDDIPGIESITNPIAADGGFDQEKIEDAKARGPYTLKNRDRGVTCEDIEWLVREAVPKIAIVKCFPTMDRELDFTPGKAIVIVVPEYDDPKPVPSQELLNEIDEYLSERISTVLLRENEPMLEVIGPDYIRIGVEANVEYTNPASGKIIEGRIIDNLKSFLNPLHGGQDRKGWTLGKNLYISEICSEIQNTPGVDFIKDITVKASVQCYTLDLETFKEEPYMPAITYPTYSAVKSSDNRIVFALARKLIANKEVKNIWAKGFRENDEILLRYRNYKSQKLVIVAIDGDVLECKTADEDSLEYHLSDCQVIENQVCTCGFYNGDKVFPVGTDVEIVKPIAKDLTIRSYIMNEVRGNPSSFYIKMAVLETGDNIYISRNDEYIKSASLKIRQVKSENIFLEEDEIIYSGVHLINKKPTLAFPYLQDRDTGIIHDISNMKAECHYEEIEKDDRIYFESISNMPEELRCKHCLPFED</sequence>
<dbReference type="NCBIfam" id="TIGR02243">
    <property type="entry name" value="putative baseplate assembly protein"/>
    <property type="match status" value="1"/>
</dbReference>
<dbReference type="OrthoDB" id="366288at2"/>
<dbReference type="EMBL" id="CP061336">
    <property type="protein sequence ID" value="QNU65803.1"/>
    <property type="molecule type" value="Genomic_DNA"/>
</dbReference>
<reference evidence="1 2" key="1">
    <citation type="submission" date="2020-09" db="EMBL/GenBank/DDBJ databases">
        <title>Characterization and genome sequencing of Ruminiclostridium sp. nov. MA18.</title>
        <authorList>
            <person name="Rettenmaier R."/>
            <person name="Kowollik M.-L."/>
            <person name="Liebl W."/>
            <person name="Zverlov V."/>
        </authorList>
    </citation>
    <scope>NUCLEOTIDE SEQUENCE [LARGE SCALE GENOMIC DNA]</scope>
    <source>
        <strain evidence="1 2">MA18</strain>
    </source>
</reference>
<evidence type="ECO:0000313" key="2">
    <source>
        <dbReference type="Proteomes" id="UP000306409"/>
    </source>
</evidence>
<accession>A0A4U7JDR0</accession>
<dbReference type="RefSeq" id="WP_137697828.1">
    <property type="nucleotide sequence ID" value="NZ_CP061336.1"/>
</dbReference>
<dbReference type="KEGG" id="rher:EHE19_012935"/>